<dbReference type="EMBL" id="JBHRYJ010000002">
    <property type="protein sequence ID" value="MFC3675977.1"/>
    <property type="molecule type" value="Genomic_DNA"/>
</dbReference>
<evidence type="ECO:0000256" key="3">
    <source>
        <dbReference type="ARBA" id="ARBA00022475"/>
    </source>
</evidence>
<dbReference type="PROSITE" id="PS50928">
    <property type="entry name" value="ABC_TM1"/>
    <property type="match status" value="1"/>
</dbReference>
<dbReference type="Pfam" id="PF00528">
    <property type="entry name" value="BPD_transp_1"/>
    <property type="match status" value="1"/>
</dbReference>
<dbReference type="PANTHER" id="PTHR30151:SF0">
    <property type="entry name" value="ABC TRANSPORTER PERMEASE PROTEIN MJ0413-RELATED"/>
    <property type="match status" value="1"/>
</dbReference>
<evidence type="ECO:0000256" key="5">
    <source>
        <dbReference type="ARBA" id="ARBA00022989"/>
    </source>
</evidence>
<dbReference type="CDD" id="cd06261">
    <property type="entry name" value="TM_PBP2"/>
    <property type="match status" value="1"/>
</dbReference>
<keyword evidence="6 7" id="KW-0472">Membrane</keyword>
<evidence type="ECO:0000256" key="4">
    <source>
        <dbReference type="ARBA" id="ARBA00022692"/>
    </source>
</evidence>
<dbReference type="SUPFAM" id="SSF161098">
    <property type="entry name" value="MetI-like"/>
    <property type="match status" value="1"/>
</dbReference>
<dbReference type="Proteomes" id="UP001595711">
    <property type="component" value="Unassembled WGS sequence"/>
</dbReference>
<feature type="transmembrane region" description="Helical" evidence="7">
    <location>
        <begin position="69"/>
        <end position="93"/>
    </location>
</feature>
<proteinExistence type="inferred from homology"/>
<dbReference type="PANTHER" id="PTHR30151">
    <property type="entry name" value="ALKANE SULFONATE ABC TRANSPORTER-RELATED, MEMBRANE SUBUNIT"/>
    <property type="match status" value="1"/>
</dbReference>
<dbReference type="InterPro" id="IPR035906">
    <property type="entry name" value="MetI-like_sf"/>
</dbReference>
<evidence type="ECO:0000259" key="8">
    <source>
        <dbReference type="PROSITE" id="PS50928"/>
    </source>
</evidence>
<feature type="transmembrane region" description="Helical" evidence="7">
    <location>
        <begin position="228"/>
        <end position="249"/>
    </location>
</feature>
<feature type="transmembrane region" description="Helical" evidence="7">
    <location>
        <begin position="105"/>
        <end position="125"/>
    </location>
</feature>
<organism evidence="9 10">
    <name type="scientific">Ferrovibrio xuzhouensis</name>
    <dbReference type="NCBI Taxonomy" id="1576914"/>
    <lineage>
        <taxon>Bacteria</taxon>
        <taxon>Pseudomonadati</taxon>
        <taxon>Pseudomonadota</taxon>
        <taxon>Alphaproteobacteria</taxon>
        <taxon>Rhodospirillales</taxon>
        <taxon>Rhodospirillaceae</taxon>
        <taxon>Ferrovibrio</taxon>
    </lineage>
</organism>
<keyword evidence="4 7" id="KW-0812">Transmembrane</keyword>
<keyword evidence="10" id="KW-1185">Reference proteome</keyword>
<comment type="subcellular location">
    <subcellularLocation>
        <location evidence="1 7">Cell membrane</location>
        <topology evidence="1 7">Multi-pass membrane protein</topology>
    </subcellularLocation>
</comment>
<feature type="transmembrane region" description="Helical" evidence="7">
    <location>
        <begin position="12"/>
        <end position="31"/>
    </location>
</feature>
<evidence type="ECO:0000256" key="2">
    <source>
        <dbReference type="ARBA" id="ARBA00022448"/>
    </source>
</evidence>
<keyword evidence="2 7" id="KW-0813">Transport</keyword>
<feature type="domain" description="ABC transmembrane type-1" evidence="8">
    <location>
        <begin position="65"/>
        <end position="250"/>
    </location>
</feature>
<dbReference type="Gene3D" id="1.10.3720.10">
    <property type="entry name" value="MetI-like"/>
    <property type="match status" value="1"/>
</dbReference>
<comment type="caution">
    <text evidence="9">The sequence shown here is derived from an EMBL/GenBank/DDBJ whole genome shotgun (WGS) entry which is preliminary data.</text>
</comment>
<dbReference type="InterPro" id="IPR000515">
    <property type="entry name" value="MetI-like"/>
</dbReference>
<sequence length="259" mass="28323">MNAVLSFASARLGRLRPVLGVVLLVFVWWLATVMELADPVLLPPPQEALKALVDGLVSGPLLFDFWQTIYRTVLSFAIASAIAIPLGVILGAAEKLYRSVEFVIDFFRSTPASAVFPLFLVLFGVGDRTKIAVAAFGAVLVILFNVAYGVMNARKTRVLAAKVMGAGRWRVLIDVYFWESLPQTFIGMRNGISLSLVIVVVAEMFIGSTDGIGHRLIEAQMLFEMPTMYAAIFAAGALGYGMNWVFLTIEKTFVHWGGK</sequence>
<evidence type="ECO:0000313" key="10">
    <source>
        <dbReference type="Proteomes" id="UP001595711"/>
    </source>
</evidence>
<dbReference type="RefSeq" id="WP_379725720.1">
    <property type="nucleotide sequence ID" value="NZ_JBHRYJ010000002.1"/>
</dbReference>
<evidence type="ECO:0000256" key="1">
    <source>
        <dbReference type="ARBA" id="ARBA00004651"/>
    </source>
</evidence>
<evidence type="ECO:0000256" key="7">
    <source>
        <dbReference type="RuleBase" id="RU363032"/>
    </source>
</evidence>
<feature type="transmembrane region" description="Helical" evidence="7">
    <location>
        <begin position="131"/>
        <end position="151"/>
    </location>
</feature>
<keyword evidence="3" id="KW-1003">Cell membrane</keyword>
<accession>A0ABV7VFZ7</accession>
<keyword evidence="5 7" id="KW-1133">Transmembrane helix</keyword>
<reference evidence="10" key="1">
    <citation type="journal article" date="2019" name="Int. J. Syst. Evol. Microbiol.">
        <title>The Global Catalogue of Microorganisms (GCM) 10K type strain sequencing project: providing services to taxonomists for standard genome sequencing and annotation.</title>
        <authorList>
            <consortium name="The Broad Institute Genomics Platform"/>
            <consortium name="The Broad Institute Genome Sequencing Center for Infectious Disease"/>
            <person name="Wu L."/>
            <person name="Ma J."/>
        </authorList>
    </citation>
    <scope>NUCLEOTIDE SEQUENCE [LARGE SCALE GENOMIC DNA]</scope>
    <source>
        <strain evidence="10">KCTC 42182</strain>
    </source>
</reference>
<protein>
    <submittedName>
        <fullName evidence="9">ABC transporter permease</fullName>
    </submittedName>
</protein>
<evidence type="ECO:0000313" key="9">
    <source>
        <dbReference type="EMBL" id="MFC3675977.1"/>
    </source>
</evidence>
<evidence type="ECO:0000256" key="6">
    <source>
        <dbReference type="ARBA" id="ARBA00023136"/>
    </source>
</evidence>
<comment type="similarity">
    <text evidence="7">Belongs to the binding-protein-dependent transport system permease family.</text>
</comment>
<gene>
    <name evidence="9" type="ORF">ACFOOQ_10520</name>
</gene>
<name>A0ABV7VFZ7_9PROT</name>
<feature type="transmembrane region" description="Helical" evidence="7">
    <location>
        <begin position="191"/>
        <end position="208"/>
    </location>
</feature>